<proteinExistence type="predicted"/>
<keyword evidence="2" id="KW-1185">Reference proteome</keyword>
<gene>
    <name evidence="1" type="ORF">GP486_008145</name>
</gene>
<reference evidence="1" key="1">
    <citation type="submission" date="2021-03" db="EMBL/GenBank/DDBJ databases">
        <title>Comparative genomics and phylogenomic investigation of the class Geoglossomycetes provide insights into ecological specialization and systematics.</title>
        <authorList>
            <person name="Melie T."/>
            <person name="Pirro S."/>
            <person name="Miller A.N."/>
            <person name="Quandt A."/>
        </authorList>
    </citation>
    <scope>NUCLEOTIDE SEQUENCE</scope>
    <source>
        <strain evidence="1">CAQ_001_2017</strain>
    </source>
</reference>
<dbReference type="EMBL" id="JAGHQM010002816">
    <property type="protein sequence ID" value="KAH0548125.1"/>
    <property type="molecule type" value="Genomic_DNA"/>
</dbReference>
<name>A0A9P8IIY4_9PEZI</name>
<dbReference type="AlphaFoldDB" id="A0A9P8IIY4"/>
<sequence>MVRFFVLSAYEVIAEAGFAVAMARGLIATARREGITVATGVQDAVGDAAYVVRTTKDALFALLRLSVADEESTKGFLVAMQELGADIEEFGIAVEEGFEGVEGEELRECVEDFGRAMEGFREAVGTFETTIVV</sequence>
<evidence type="ECO:0000313" key="2">
    <source>
        <dbReference type="Proteomes" id="UP000750711"/>
    </source>
</evidence>
<organism evidence="1 2">
    <name type="scientific">Trichoglossum hirsutum</name>
    <dbReference type="NCBI Taxonomy" id="265104"/>
    <lineage>
        <taxon>Eukaryota</taxon>
        <taxon>Fungi</taxon>
        <taxon>Dikarya</taxon>
        <taxon>Ascomycota</taxon>
        <taxon>Pezizomycotina</taxon>
        <taxon>Geoglossomycetes</taxon>
        <taxon>Geoglossales</taxon>
        <taxon>Geoglossaceae</taxon>
        <taxon>Trichoglossum</taxon>
    </lineage>
</organism>
<comment type="caution">
    <text evidence="1">The sequence shown here is derived from an EMBL/GenBank/DDBJ whole genome shotgun (WGS) entry which is preliminary data.</text>
</comment>
<dbReference type="Proteomes" id="UP000750711">
    <property type="component" value="Unassembled WGS sequence"/>
</dbReference>
<protein>
    <submittedName>
        <fullName evidence="1">Uncharacterized protein</fullName>
    </submittedName>
</protein>
<accession>A0A9P8IIY4</accession>
<evidence type="ECO:0000313" key="1">
    <source>
        <dbReference type="EMBL" id="KAH0548125.1"/>
    </source>
</evidence>